<proteinExistence type="predicted"/>
<evidence type="ECO:0000313" key="1">
    <source>
        <dbReference type="EMBL" id="MBK1827784.1"/>
    </source>
</evidence>
<dbReference type="InterPro" id="IPR021388">
    <property type="entry name" value="DUF3024"/>
</dbReference>
<accession>A0A934REM5</accession>
<dbReference type="Pfam" id="PF11225">
    <property type="entry name" value="DUF3024"/>
    <property type="match status" value="1"/>
</dbReference>
<keyword evidence="2" id="KW-1185">Reference proteome</keyword>
<organism evidence="1 2">
    <name type="scientific">Haloferula rosea</name>
    <dbReference type="NCBI Taxonomy" id="490093"/>
    <lineage>
        <taxon>Bacteria</taxon>
        <taxon>Pseudomonadati</taxon>
        <taxon>Verrucomicrobiota</taxon>
        <taxon>Verrucomicrobiia</taxon>
        <taxon>Verrucomicrobiales</taxon>
        <taxon>Verrucomicrobiaceae</taxon>
        <taxon>Haloferula</taxon>
    </lineage>
</organism>
<name>A0A934REM5_9BACT</name>
<dbReference type="Proteomes" id="UP000658278">
    <property type="component" value="Unassembled WGS sequence"/>
</dbReference>
<protein>
    <submittedName>
        <fullName evidence="1">DUF3024 domain-containing protein</fullName>
    </submittedName>
</protein>
<dbReference type="RefSeq" id="WP_200279871.1">
    <property type="nucleotide sequence ID" value="NZ_JAENII010000009.1"/>
</dbReference>
<reference evidence="1" key="1">
    <citation type="submission" date="2021-01" db="EMBL/GenBank/DDBJ databases">
        <title>Modified the classification status of verrucomicrobia.</title>
        <authorList>
            <person name="Feng X."/>
        </authorList>
    </citation>
    <scope>NUCLEOTIDE SEQUENCE</scope>
    <source>
        <strain evidence="1">KCTC 22201</strain>
    </source>
</reference>
<dbReference type="AlphaFoldDB" id="A0A934REM5"/>
<sequence length="115" mass="13280">MAFTEFEQALVETKASAFIEARRPPVELRAQIDLAYRISGQSVEIFEIRPQFDDPSQSMEHSIAKATWVKSDERWKIYWQGVDLAWQRYDLLPEAKHLDGFLDAVTDDPAGCFWG</sequence>
<dbReference type="EMBL" id="JAENII010000009">
    <property type="protein sequence ID" value="MBK1827784.1"/>
    <property type="molecule type" value="Genomic_DNA"/>
</dbReference>
<evidence type="ECO:0000313" key="2">
    <source>
        <dbReference type="Proteomes" id="UP000658278"/>
    </source>
</evidence>
<gene>
    <name evidence="1" type="ORF">JIN81_12205</name>
</gene>
<comment type="caution">
    <text evidence="1">The sequence shown here is derived from an EMBL/GenBank/DDBJ whole genome shotgun (WGS) entry which is preliminary data.</text>
</comment>